<dbReference type="STRING" id="133381.A0A2T9ZLJ7"/>
<feature type="transmembrane region" description="Helical" evidence="1">
    <location>
        <begin position="12"/>
        <end position="40"/>
    </location>
</feature>
<keyword evidence="1" id="KW-1133">Transmembrane helix</keyword>
<feature type="transmembrane region" description="Helical" evidence="1">
    <location>
        <begin position="60"/>
        <end position="81"/>
    </location>
</feature>
<reference evidence="3 4" key="1">
    <citation type="journal article" date="2018" name="MBio">
        <title>Comparative Genomics Reveals the Core Gene Toolbox for the Fungus-Insect Symbiosis.</title>
        <authorList>
            <person name="Wang Y."/>
            <person name="Stata M."/>
            <person name="Wang W."/>
            <person name="Stajich J.E."/>
            <person name="White M.M."/>
            <person name="Moncalvo J.M."/>
        </authorList>
    </citation>
    <scope>NUCLEOTIDE SEQUENCE [LARGE SCALE GENOMIC DNA]</scope>
    <source>
        <strain evidence="3 4">SC-DP-2</strain>
    </source>
</reference>
<evidence type="ECO:0000313" key="3">
    <source>
        <dbReference type="EMBL" id="PVV05455.1"/>
    </source>
</evidence>
<dbReference type="InterPro" id="IPR036927">
    <property type="entry name" value="Cyt_c_oxase-like_su1_sf"/>
</dbReference>
<dbReference type="GO" id="GO:0015990">
    <property type="term" value="P:electron transport coupled proton transport"/>
    <property type="evidence" value="ECO:0007669"/>
    <property type="project" value="TreeGrafter"/>
</dbReference>
<dbReference type="PROSITE" id="PS50855">
    <property type="entry name" value="COX1"/>
    <property type="match status" value="1"/>
</dbReference>
<dbReference type="EMBL" id="MBFS01000002">
    <property type="protein sequence ID" value="PVV05455.1"/>
    <property type="molecule type" value="Genomic_DNA"/>
</dbReference>
<dbReference type="SUPFAM" id="SSF81442">
    <property type="entry name" value="Cytochrome c oxidase subunit I-like"/>
    <property type="match status" value="1"/>
</dbReference>
<dbReference type="InterPro" id="IPR023616">
    <property type="entry name" value="Cyt_c_oxase-like_su1_dom"/>
</dbReference>
<evidence type="ECO:0000259" key="2">
    <source>
        <dbReference type="PROSITE" id="PS50855"/>
    </source>
</evidence>
<dbReference type="AlphaFoldDB" id="A0A2T9ZLJ7"/>
<dbReference type="InterPro" id="IPR000883">
    <property type="entry name" value="Cyt_C_Oxase_1"/>
</dbReference>
<dbReference type="GO" id="GO:0016020">
    <property type="term" value="C:membrane"/>
    <property type="evidence" value="ECO:0007669"/>
    <property type="project" value="InterPro"/>
</dbReference>
<dbReference type="PANTHER" id="PTHR10422:SF18">
    <property type="entry name" value="CYTOCHROME C OXIDASE SUBUNIT 1"/>
    <property type="match status" value="1"/>
</dbReference>
<evidence type="ECO:0000256" key="1">
    <source>
        <dbReference type="SAM" id="Phobius"/>
    </source>
</evidence>
<keyword evidence="1" id="KW-0472">Membrane</keyword>
<evidence type="ECO:0000313" key="4">
    <source>
        <dbReference type="Proteomes" id="UP000245609"/>
    </source>
</evidence>
<dbReference type="GO" id="GO:0020037">
    <property type="term" value="F:heme binding"/>
    <property type="evidence" value="ECO:0007669"/>
    <property type="project" value="InterPro"/>
</dbReference>
<name>A0A2T9ZLJ7_9FUNG</name>
<dbReference type="GO" id="GO:0004129">
    <property type="term" value="F:cytochrome-c oxidase activity"/>
    <property type="evidence" value="ECO:0007669"/>
    <property type="project" value="InterPro"/>
</dbReference>
<dbReference type="OrthoDB" id="4905839at2759"/>
<organism evidence="3 4">
    <name type="scientific">Smittium megazygosporum</name>
    <dbReference type="NCBI Taxonomy" id="133381"/>
    <lineage>
        <taxon>Eukaryota</taxon>
        <taxon>Fungi</taxon>
        <taxon>Fungi incertae sedis</taxon>
        <taxon>Zoopagomycota</taxon>
        <taxon>Kickxellomycotina</taxon>
        <taxon>Harpellomycetes</taxon>
        <taxon>Harpellales</taxon>
        <taxon>Legeriomycetaceae</taxon>
        <taxon>Smittium</taxon>
    </lineage>
</organism>
<comment type="caution">
    <text evidence="3">The sequence shown here is derived from an EMBL/GenBank/DDBJ whole genome shotgun (WGS) entry which is preliminary data.</text>
</comment>
<feature type="domain" description="Cytochrome oxidase subunit I profile" evidence="2">
    <location>
        <begin position="1"/>
        <end position="111"/>
    </location>
</feature>
<dbReference type="GO" id="GO:0005739">
    <property type="term" value="C:mitochondrion"/>
    <property type="evidence" value="ECO:0007669"/>
    <property type="project" value="UniProtKB-ARBA"/>
</dbReference>
<dbReference type="Proteomes" id="UP000245609">
    <property type="component" value="Unassembled WGS sequence"/>
</dbReference>
<gene>
    <name evidence="3" type="ORF">BB560_000019</name>
</gene>
<dbReference type="GO" id="GO:0006123">
    <property type="term" value="P:mitochondrial electron transport, cytochrome c to oxygen"/>
    <property type="evidence" value="ECO:0007669"/>
    <property type="project" value="TreeGrafter"/>
</dbReference>
<keyword evidence="1" id="KW-0812">Transmembrane</keyword>
<dbReference type="PANTHER" id="PTHR10422">
    <property type="entry name" value="CYTOCHROME C OXIDASE SUBUNIT 1"/>
    <property type="match status" value="1"/>
</dbReference>
<keyword evidence="4" id="KW-1185">Reference proteome</keyword>
<sequence>MGPGIDPQSAQFFNVLVTAHAFLMVFYFIMPALIGGFGNYMLPVMIATGLQSHSGGSVDLAIFALHLAGISSMLGVLPVLAGKFVPALNLAICWKLHNNIDGQSAGNLIVL</sequence>
<protein>
    <recommendedName>
        <fullName evidence="2">Cytochrome oxidase subunit I profile domain-containing protein</fullName>
    </recommendedName>
</protein>
<proteinExistence type="predicted"/>
<dbReference type="Gene3D" id="1.20.210.10">
    <property type="entry name" value="Cytochrome c oxidase-like, subunit I domain"/>
    <property type="match status" value="1"/>
</dbReference>
<accession>A0A2T9ZLJ7</accession>